<feature type="domain" description="PPM-type phosphatase" evidence="3">
    <location>
        <begin position="522"/>
        <end position="723"/>
    </location>
</feature>
<feature type="transmembrane region" description="Helical" evidence="2">
    <location>
        <begin position="261"/>
        <end position="279"/>
    </location>
</feature>
<feature type="transmembrane region" description="Helical" evidence="2">
    <location>
        <begin position="12"/>
        <end position="29"/>
    </location>
</feature>
<feature type="transmembrane region" description="Helical" evidence="2">
    <location>
        <begin position="41"/>
        <end position="66"/>
    </location>
</feature>
<dbReference type="InterPro" id="IPR001932">
    <property type="entry name" value="PPM-type_phosphatase-like_dom"/>
</dbReference>
<dbReference type="Pfam" id="PF07228">
    <property type="entry name" value="SpoIIE"/>
    <property type="match status" value="1"/>
</dbReference>
<dbReference type="SUPFAM" id="SSF81606">
    <property type="entry name" value="PP2C-like"/>
    <property type="match status" value="1"/>
</dbReference>
<comment type="caution">
    <text evidence="4">The sequence shown here is derived from an EMBL/GenBank/DDBJ whole genome shotgun (WGS) entry which is preliminary data.</text>
</comment>
<evidence type="ECO:0000313" key="4">
    <source>
        <dbReference type="EMBL" id="PST39910.1"/>
    </source>
</evidence>
<dbReference type="Proteomes" id="UP000241201">
    <property type="component" value="Unassembled WGS sequence"/>
</dbReference>
<keyword evidence="2" id="KW-0472">Membrane</keyword>
<dbReference type="InterPro" id="IPR052016">
    <property type="entry name" value="Bact_Sigma-Reg"/>
</dbReference>
<dbReference type="AlphaFoldDB" id="A0A2T3FXC2"/>
<sequence>MDLVIQNKQKRMHYILPLTLLMTTMIFYYSKIQGTSLPFTLPLFIVAFGSGTFYFIGYLSIISFLSILQQDFFTVTVFITVTLTFLLLNVTHLLKTKYLPIVISLILLPFLYANHYNLIQISFLTLLTFFNGIIDQNIIPLLIHQNKNVITIQRLQSLILIICTLFIAFIPYNTTYTMIFIRYFLLLSIYYLSIEKVMPIILYLSIIFVFISPTLKDEVLSLILPMGCFFMIQPKNKYLFISFFMLCHIILPFFITYDYYYYAFVILVPVFLFILSPQLKTQALSIDKNYKEKTYQEQLKSKAEAFSSLFNQLTQVFKEESQTTHLSEYVGYVYEDVCYNCSSKNYCFYKQEGMSRLGKLISKGIQRDLDALDFDYVYQHCLKPDEYLRSLNNHQKGYYKMMKLDHAQFHLKKDLLQEFSIMGHVFQNFSERLEDENDEKRLLEHLRAYRFEVYYLKKIKKDYQNYLLEIGLEDIDQKTIEEELIPILETYLNTTLDIVSLKKQYHHLGYVSLLLKHELKYALQISKKQYALESQNCGDSFLSFGYDEHHYVALSDGMGQGYVAYKESKLTLDVLSQLVKNGISLKDTINTVNALLKIKNQGDMYTTLDLFDFNLMSSRLKVIKYGAYESYLIRNQRIDTLKSHSLPIGMSSRLKMLSYDMKIQENDLFVIVSDGVGEHFLSILETYKEDLEEMNIHEMASFLYQKAFSKKDLDDMTIIVVKVICRD</sequence>
<dbReference type="Gene3D" id="3.60.40.10">
    <property type="entry name" value="PPM-type phosphatase domain"/>
    <property type="match status" value="1"/>
</dbReference>
<proteinExistence type="predicted"/>
<feature type="transmembrane region" description="Helical" evidence="2">
    <location>
        <begin position="155"/>
        <end position="185"/>
    </location>
</feature>
<dbReference type="InterPro" id="IPR036457">
    <property type="entry name" value="PPM-type-like_dom_sf"/>
</dbReference>
<gene>
    <name evidence="4" type="ORF">C7U55_08625</name>
</gene>
<reference evidence="5" key="1">
    <citation type="submission" date="2018-03" db="EMBL/GenBank/DDBJ databases">
        <title>Lachnoclostridium SNUG30370 gen.nov., sp.nov., isolated from human faeces.</title>
        <authorList>
            <person name="Seo B."/>
            <person name="Jeon K."/>
            <person name="Ko G."/>
        </authorList>
    </citation>
    <scope>NUCLEOTIDE SEQUENCE [LARGE SCALE GENOMIC DNA]</scope>
    <source>
        <strain evidence="5">SNUG30370</strain>
    </source>
</reference>
<keyword evidence="2" id="KW-0812">Transmembrane</keyword>
<organism evidence="4 5">
    <name type="scientific">Faecalibacillus faecis</name>
    <dbReference type="NCBI Taxonomy" id="1982628"/>
    <lineage>
        <taxon>Bacteria</taxon>
        <taxon>Bacillati</taxon>
        <taxon>Bacillota</taxon>
        <taxon>Erysipelotrichia</taxon>
        <taxon>Erysipelotrichales</taxon>
        <taxon>Coprobacillaceae</taxon>
        <taxon>Faecalibacillus</taxon>
    </lineage>
</organism>
<feature type="transmembrane region" description="Helical" evidence="2">
    <location>
        <begin position="98"/>
        <end position="115"/>
    </location>
</feature>
<dbReference type="GeneID" id="77471152"/>
<name>A0A2T3FXC2_9FIRM</name>
<feature type="transmembrane region" description="Helical" evidence="2">
    <location>
        <begin position="72"/>
        <end position="91"/>
    </location>
</feature>
<keyword evidence="5" id="KW-1185">Reference proteome</keyword>
<keyword evidence="2" id="KW-1133">Transmembrane helix</keyword>
<dbReference type="SMART" id="SM00331">
    <property type="entry name" value="PP2C_SIG"/>
    <property type="match status" value="1"/>
</dbReference>
<dbReference type="GO" id="GO:0016791">
    <property type="term" value="F:phosphatase activity"/>
    <property type="evidence" value="ECO:0007669"/>
    <property type="project" value="TreeGrafter"/>
</dbReference>
<dbReference type="RefSeq" id="WP_106988221.1">
    <property type="nucleotide sequence ID" value="NZ_PYLP01000010.1"/>
</dbReference>
<dbReference type="PANTHER" id="PTHR43156">
    <property type="entry name" value="STAGE II SPORULATION PROTEIN E-RELATED"/>
    <property type="match status" value="1"/>
</dbReference>
<evidence type="ECO:0000313" key="5">
    <source>
        <dbReference type="Proteomes" id="UP000241201"/>
    </source>
</evidence>
<feature type="transmembrane region" description="Helical" evidence="2">
    <location>
        <begin position="121"/>
        <end position="143"/>
    </location>
</feature>
<feature type="transmembrane region" description="Helical" evidence="2">
    <location>
        <begin position="197"/>
        <end position="215"/>
    </location>
</feature>
<evidence type="ECO:0000259" key="3">
    <source>
        <dbReference type="SMART" id="SM00331"/>
    </source>
</evidence>
<evidence type="ECO:0000256" key="1">
    <source>
        <dbReference type="ARBA" id="ARBA00022801"/>
    </source>
</evidence>
<dbReference type="EMBL" id="PYLP01000010">
    <property type="protein sequence ID" value="PST39910.1"/>
    <property type="molecule type" value="Genomic_DNA"/>
</dbReference>
<protein>
    <submittedName>
        <fullName evidence="4">Stage II sporulation protein E</fullName>
    </submittedName>
</protein>
<feature type="transmembrane region" description="Helical" evidence="2">
    <location>
        <begin position="236"/>
        <end position="255"/>
    </location>
</feature>
<accession>A0A2T3FXC2</accession>
<keyword evidence="1" id="KW-0378">Hydrolase</keyword>
<evidence type="ECO:0000256" key="2">
    <source>
        <dbReference type="SAM" id="Phobius"/>
    </source>
</evidence>
<dbReference type="PANTHER" id="PTHR43156:SF2">
    <property type="entry name" value="STAGE II SPORULATION PROTEIN E"/>
    <property type="match status" value="1"/>
</dbReference>